<organism evidence="6 7">
    <name type="scientific">Sphaerisporangium aureirubrum</name>
    <dbReference type="NCBI Taxonomy" id="1544736"/>
    <lineage>
        <taxon>Bacteria</taxon>
        <taxon>Bacillati</taxon>
        <taxon>Actinomycetota</taxon>
        <taxon>Actinomycetes</taxon>
        <taxon>Streptosporangiales</taxon>
        <taxon>Streptosporangiaceae</taxon>
        <taxon>Sphaerisporangium</taxon>
    </lineage>
</organism>
<evidence type="ECO:0000256" key="3">
    <source>
        <dbReference type="ARBA" id="ARBA00022989"/>
    </source>
</evidence>
<accession>A0ABW1NRH7</accession>
<reference evidence="7" key="1">
    <citation type="journal article" date="2019" name="Int. J. Syst. Evol. Microbiol.">
        <title>The Global Catalogue of Microorganisms (GCM) 10K type strain sequencing project: providing services to taxonomists for standard genome sequencing and annotation.</title>
        <authorList>
            <consortium name="The Broad Institute Genomics Platform"/>
            <consortium name="The Broad Institute Genome Sequencing Center for Infectious Disease"/>
            <person name="Wu L."/>
            <person name="Ma J."/>
        </authorList>
    </citation>
    <scope>NUCLEOTIDE SEQUENCE [LARGE SCALE GENOMIC DNA]</scope>
    <source>
        <strain evidence="7">JCM 30346</strain>
    </source>
</reference>
<gene>
    <name evidence="6" type="ORF">ACFP1K_30920</name>
</gene>
<dbReference type="EMBL" id="JBHSRF010000066">
    <property type="protein sequence ID" value="MFC6085613.1"/>
    <property type="molecule type" value="Genomic_DNA"/>
</dbReference>
<evidence type="ECO:0000256" key="4">
    <source>
        <dbReference type="ARBA" id="ARBA00023136"/>
    </source>
</evidence>
<keyword evidence="3 5" id="KW-1133">Transmembrane helix</keyword>
<feature type="transmembrane region" description="Helical" evidence="5">
    <location>
        <begin position="6"/>
        <end position="26"/>
    </location>
</feature>
<evidence type="ECO:0000256" key="2">
    <source>
        <dbReference type="ARBA" id="ARBA00022692"/>
    </source>
</evidence>
<comment type="subcellular location">
    <subcellularLocation>
        <location evidence="1">Membrane</location>
        <topology evidence="1">Multi-pass membrane protein</topology>
    </subcellularLocation>
</comment>
<evidence type="ECO:0000256" key="5">
    <source>
        <dbReference type="SAM" id="Phobius"/>
    </source>
</evidence>
<keyword evidence="2 5" id="KW-0812">Transmembrane</keyword>
<keyword evidence="4 5" id="KW-0472">Membrane</keyword>
<feature type="transmembrane region" description="Helical" evidence="5">
    <location>
        <begin position="46"/>
        <end position="66"/>
    </location>
</feature>
<evidence type="ECO:0000313" key="7">
    <source>
        <dbReference type="Proteomes" id="UP001596137"/>
    </source>
</evidence>
<comment type="caution">
    <text evidence="6">The sequence shown here is derived from an EMBL/GenBank/DDBJ whole genome shotgun (WGS) entry which is preliminary data.</text>
</comment>
<keyword evidence="7" id="KW-1185">Reference proteome</keyword>
<feature type="transmembrane region" description="Helical" evidence="5">
    <location>
        <begin position="112"/>
        <end position="128"/>
    </location>
</feature>
<dbReference type="RefSeq" id="WP_380759936.1">
    <property type="nucleotide sequence ID" value="NZ_JBHSRF010000066.1"/>
</dbReference>
<name>A0ABW1NRH7_9ACTN</name>
<evidence type="ECO:0000313" key="6">
    <source>
        <dbReference type="EMBL" id="MFC6085613.1"/>
    </source>
</evidence>
<sequence length="130" mass="13299">MDIALWAAQILLAGVFLGSGVVKSIWPKDRVIASGQTGVAPFPQPVIRLVAAAELCGAAGLIAPWATGIAPLLTPAAAIGLSVVMIGALISHSALLRADRRAGRGSREARNLAVNTVILALCLFVAIGRL</sequence>
<protein>
    <submittedName>
        <fullName evidence="6">DoxX family protein</fullName>
    </submittedName>
</protein>
<feature type="transmembrane region" description="Helical" evidence="5">
    <location>
        <begin position="72"/>
        <end position="91"/>
    </location>
</feature>
<dbReference type="Pfam" id="PF13564">
    <property type="entry name" value="DoxX_2"/>
    <property type="match status" value="1"/>
</dbReference>
<dbReference type="Proteomes" id="UP001596137">
    <property type="component" value="Unassembled WGS sequence"/>
</dbReference>
<proteinExistence type="predicted"/>
<dbReference type="InterPro" id="IPR032808">
    <property type="entry name" value="DoxX"/>
</dbReference>
<evidence type="ECO:0000256" key="1">
    <source>
        <dbReference type="ARBA" id="ARBA00004141"/>
    </source>
</evidence>